<sequence length="335" mass="35991">MALPWWKRVMWAAAWWMSGWVALCAWAQPIRDDGARARTTGEAAALVDPSVAVPLALNCAARPSACGYPDATNTGVPVGTKLKRVPQDITSGPGWHYDSRGWITVDTDGADVNGIDTQLSIDVTADHVVIRNSRIRFAGEGWGVGVRHAKKVTIKHCEIGGVDIGSGRMLVAIKDIYADSVNLRVLRNNISMVSTGVQMDAGLIADNYIHDLGYIPGDHLNGTTSNGTSGFLTIRHNTVFNPFDQTDAISLFEDFGVQKDRLIEDNLMAGGGYCLYGGQNAGGPPTSQITVRNNRFARLFYGQCGRFGPVAAWSSGGGNLWTGNIWDDTGAPVNP</sequence>
<accession>A0ABU9BS40</accession>
<evidence type="ECO:0000313" key="2">
    <source>
        <dbReference type="Proteomes" id="UP001371218"/>
    </source>
</evidence>
<organism evidence="1 2">
    <name type="scientific">Ideonella lacteola</name>
    <dbReference type="NCBI Taxonomy" id="2984193"/>
    <lineage>
        <taxon>Bacteria</taxon>
        <taxon>Pseudomonadati</taxon>
        <taxon>Pseudomonadota</taxon>
        <taxon>Betaproteobacteria</taxon>
        <taxon>Burkholderiales</taxon>
        <taxon>Sphaerotilaceae</taxon>
        <taxon>Ideonella</taxon>
    </lineage>
</organism>
<dbReference type="InterPro" id="IPR011050">
    <property type="entry name" value="Pectin_lyase_fold/virulence"/>
</dbReference>
<dbReference type="Proteomes" id="UP001371218">
    <property type="component" value="Unassembled WGS sequence"/>
</dbReference>
<dbReference type="EMBL" id="JBBUTG010000005">
    <property type="protein sequence ID" value="MEK8031318.1"/>
    <property type="molecule type" value="Genomic_DNA"/>
</dbReference>
<dbReference type="Gene3D" id="2.160.20.10">
    <property type="entry name" value="Single-stranded right-handed beta-helix, Pectin lyase-like"/>
    <property type="match status" value="1"/>
</dbReference>
<comment type="caution">
    <text evidence="1">The sequence shown here is derived from an EMBL/GenBank/DDBJ whole genome shotgun (WGS) entry which is preliminary data.</text>
</comment>
<keyword evidence="2" id="KW-1185">Reference proteome</keyword>
<evidence type="ECO:0000313" key="1">
    <source>
        <dbReference type="EMBL" id="MEK8031318.1"/>
    </source>
</evidence>
<protein>
    <submittedName>
        <fullName evidence="1">Right-handed parallel beta-helix repeat-containing protein</fullName>
    </submittedName>
</protein>
<dbReference type="RefSeq" id="WP_341425694.1">
    <property type="nucleotide sequence ID" value="NZ_JBBUTG010000005.1"/>
</dbReference>
<dbReference type="SUPFAM" id="SSF51126">
    <property type="entry name" value="Pectin lyase-like"/>
    <property type="match status" value="1"/>
</dbReference>
<name>A0ABU9BS40_9BURK</name>
<proteinExistence type="predicted"/>
<reference evidence="1 2" key="1">
    <citation type="submission" date="2024-04" db="EMBL/GenBank/DDBJ databases">
        <title>Novel species of the genus Ideonella isolated from streams.</title>
        <authorList>
            <person name="Lu H."/>
        </authorList>
    </citation>
    <scope>NUCLEOTIDE SEQUENCE [LARGE SCALE GENOMIC DNA]</scope>
    <source>
        <strain evidence="1 2">DXS29W</strain>
    </source>
</reference>
<dbReference type="InterPro" id="IPR012334">
    <property type="entry name" value="Pectin_lyas_fold"/>
</dbReference>
<gene>
    <name evidence="1" type="ORF">AACH06_10860</name>
</gene>